<dbReference type="Proteomes" id="UP000828390">
    <property type="component" value="Unassembled WGS sequence"/>
</dbReference>
<feature type="compositionally biased region" description="Basic residues" evidence="1">
    <location>
        <begin position="23"/>
        <end position="36"/>
    </location>
</feature>
<sequence>MYSRGGQTNPTEKRSINSEKVIQNKRRQQFKNKHRYQAIQSSEVFPSHYKSSRNGRGTYGVGLFELVHKNLIADEKAEFVTSAKLNGSRSKWKARKPSSYSLSICNIETSLTTRNFVNHLNCFTQP</sequence>
<feature type="compositionally biased region" description="Polar residues" evidence="1">
    <location>
        <begin position="1"/>
        <end position="10"/>
    </location>
</feature>
<dbReference type="AlphaFoldDB" id="A0A9D4KC34"/>
<accession>A0A9D4KC34</accession>
<organism evidence="2 3">
    <name type="scientific">Dreissena polymorpha</name>
    <name type="common">Zebra mussel</name>
    <name type="synonym">Mytilus polymorpha</name>
    <dbReference type="NCBI Taxonomy" id="45954"/>
    <lineage>
        <taxon>Eukaryota</taxon>
        <taxon>Metazoa</taxon>
        <taxon>Spiralia</taxon>
        <taxon>Lophotrochozoa</taxon>
        <taxon>Mollusca</taxon>
        <taxon>Bivalvia</taxon>
        <taxon>Autobranchia</taxon>
        <taxon>Heteroconchia</taxon>
        <taxon>Euheterodonta</taxon>
        <taxon>Imparidentia</taxon>
        <taxon>Neoheterodontei</taxon>
        <taxon>Myida</taxon>
        <taxon>Dreissenoidea</taxon>
        <taxon>Dreissenidae</taxon>
        <taxon>Dreissena</taxon>
    </lineage>
</organism>
<reference evidence="2" key="2">
    <citation type="submission" date="2020-11" db="EMBL/GenBank/DDBJ databases">
        <authorList>
            <person name="McCartney M.A."/>
            <person name="Auch B."/>
            <person name="Kono T."/>
            <person name="Mallez S."/>
            <person name="Becker A."/>
            <person name="Gohl D.M."/>
            <person name="Silverstein K.A.T."/>
            <person name="Koren S."/>
            <person name="Bechman K.B."/>
            <person name="Herman A."/>
            <person name="Abrahante J.E."/>
            <person name="Garbe J."/>
        </authorList>
    </citation>
    <scope>NUCLEOTIDE SEQUENCE</scope>
    <source>
        <strain evidence="2">Duluth1</strain>
        <tissue evidence="2">Whole animal</tissue>
    </source>
</reference>
<evidence type="ECO:0000256" key="1">
    <source>
        <dbReference type="SAM" id="MobiDB-lite"/>
    </source>
</evidence>
<reference evidence="2" key="1">
    <citation type="journal article" date="2019" name="bioRxiv">
        <title>The Genome of the Zebra Mussel, Dreissena polymorpha: A Resource for Invasive Species Research.</title>
        <authorList>
            <person name="McCartney M.A."/>
            <person name="Auch B."/>
            <person name="Kono T."/>
            <person name="Mallez S."/>
            <person name="Zhang Y."/>
            <person name="Obille A."/>
            <person name="Becker A."/>
            <person name="Abrahante J.E."/>
            <person name="Garbe J."/>
            <person name="Badalamenti J.P."/>
            <person name="Herman A."/>
            <person name="Mangelson H."/>
            <person name="Liachko I."/>
            <person name="Sullivan S."/>
            <person name="Sone E.D."/>
            <person name="Koren S."/>
            <person name="Silverstein K.A.T."/>
            <person name="Beckman K.B."/>
            <person name="Gohl D.M."/>
        </authorList>
    </citation>
    <scope>NUCLEOTIDE SEQUENCE</scope>
    <source>
        <strain evidence="2">Duluth1</strain>
        <tissue evidence="2">Whole animal</tissue>
    </source>
</reference>
<gene>
    <name evidence="2" type="ORF">DPMN_110475</name>
</gene>
<dbReference type="EMBL" id="JAIWYP010000004">
    <property type="protein sequence ID" value="KAH3837097.1"/>
    <property type="molecule type" value="Genomic_DNA"/>
</dbReference>
<feature type="region of interest" description="Disordered" evidence="1">
    <location>
        <begin position="1"/>
        <end position="36"/>
    </location>
</feature>
<keyword evidence="3" id="KW-1185">Reference proteome</keyword>
<name>A0A9D4KC34_DREPO</name>
<evidence type="ECO:0000313" key="2">
    <source>
        <dbReference type="EMBL" id="KAH3837097.1"/>
    </source>
</evidence>
<evidence type="ECO:0000313" key="3">
    <source>
        <dbReference type="Proteomes" id="UP000828390"/>
    </source>
</evidence>
<proteinExistence type="predicted"/>
<comment type="caution">
    <text evidence="2">The sequence shown here is derived from an EMBL/GenBank/DDBJ whole genome shotgun (WGS) entry which is preliminary data.</text>
</comment>
<protein>
    <submittedName>
        <fullName evidence="2">Uncharacterized protein</fullName>
    </submittedName>
</protein>